<protein>
    <submittedName>
        <fullName evidence="2">Uncharacterized protein</fullName>
    </submittedName>
</protein>
<evidence type="ECO:0000313" key="2">
    <source>
        <dbReference type="EMBL" id="CAL1358556.1"/>
    </source>
</evidence>
<keyword evidence="3" id="KW-1185">Reference proteome</keyword>
<evidence type="ECO:0000256" key="1">
    <source>
        <dbReference type="SAM" id="MobiDB-lite"/>
    </source>
</evidence>
<gene>
    <name evidence="2" type="ORF">LTRI10_LOCUS6105</name>
</gene>
<organism evidence="2 3">
    <name type="scientific">Linum trigynum</name>
    <dbReference type="NCBI Taxonomy" id="586398"/>
    <lineage>
        <taxon>Eukaryota</taxon>
        <taxon>Viridiplantae</taxon>
        <taxon>Streptophyta</taxon>
        <taxon>Embryophyta</taxon>
        <taxon>Tracheophyta</taxon>
        <taxon>Spermatophyta</taxon>
        <taxon>Magnoliopsida</taxon>
        <taxon>eudicotyledons</taxon>
        <taxon>Gunneridae</taxon>
        <taxon>Pentapetalae</taxon>
        <taxon>rosids</taxon>
        <taxon>fabids</taxon>
        <taxon>Malpighiales</taxon>
        <taxon>Linaceae</taxon>
        <taxon>Linum</taxon>
    </lineage>
</organism>
<feature type="compositionally biased region" description="Basic and acidic residues" evidence="1">
    <location>
        <begin position="1"/>
        <end position="11"/>
    </location>
</feature>
<proteinExistence type="predicted"/>
<dbReference type="EMBL" id="OZ034814">
    <property type="protein sequence ID" value="CAL1358556.1"/>
    <property type="molecule type" value="Genomic_DNA"/>
</dbReference>
<dbReference type="Proteomes" id="UP001497516">
    <property type="component" value="Chromosome 10"/>
</dbReference>
<accession>A0AAV2CQX1</accession>
<reference evidence="2 3" key="1">
    <citation type="submission" date="2024-04" db="EMBL/GenBank/DDBJ databases">
        <authorList>
            <person name="Fracassetti M."/>
        </authorList>
    </citation>
    <scope>NUCLEOTIDE SEQUENCE [LARGE SCALE GENOMIC DNA]</scope>
</reference>
<dbReference type="AlphaFoldDB" id="A0AAV2CQX1"/>
<evidence type="ECO:0000313" key="3">
    <source>
        <dbReference type="Proteomes" id="UP001497516"/>
    </source>
</evidence>
<sequence length="67" mass="7646">MDSTKNSELRRSLAKRPVMSSSELEAKVEKAIMFEETLVVGLVCIFEPMRQTKDDQARRQPPNAIHT</sequence>
<feature type="region of interest" description="Disordered" evidence="1">
    <location>
        <begin position="1"/>
        <end position="22"/>
    </location>
</feature>
<name>A0AAV2CQX1_9ROSI</name>